<gene>
    <name evidence="1" type="ORF">GCM10007890_59830</name>
</gene>
<name>A0AA37TTI2_9HYPH</name>
<proteinExistence type="predicted"/>
<dbReference type="EMBL" id="BSPL01000033">
    <property type="protein sequence ID" value="GLS73968.1"/>
    <property type="molecule type" value="Genomic_DNA"/>
</dbReference>
<organism evidence="1 2">
    <name type="scientific">Methylobacterium tardum</name>
    <dbReference type="NCBI Taxonomy" id="374432"/>
    <lineage>
        <taxon>Bacteria</taxon>
        <taxon>Pseudomonadati</taxon>
        <taxon>Pseudomonadota</taxon>
        <taxon>Alphaproteobacteria</taxon>
        <taxon>Hyphomicrobiales</taxon>
        <taxon>Methylobacteriaceae</taxon>
        <taxon>Methylobacterium</taxon>
    </lineage>
</organism>
<sequence length="107" mass="11053">MADAYNDLAALAAKDPAGKGRLWFVRDASAWSYAGCAIEARASNIRVPIESVPDSRVQAALQDGSWVGSVVDTSATPITLLAVQKAPDPGVAFRPLTRADLGTAAAA</sequence>
<evidence type="ECO:0000313" key="2">
    <source>
        <dbReference type="Proteomes" id="UP001157440"/>
    </source>
</evidence>
<dbReference type="AlphaFoldDB" id="A0AA37TTI2"/>
<comment type="caution">
    <text evidence="1">The sequence shown here is derived from an EMBL/GenBank/DDBJ whole genome shotgun (WGS) entry which is preliminary data.</text>
</comment>
<dbReference type="RefSeq" id="WP_238195411.1">
    <property type="nucleotide sequence ID" value="NZ_BPQZ01000005.1"/>
</dbReference>
<protein>
    <submittedName>
        <fullName evidence="1">Uncharacterized protein</fullName>
    </submittedName>
</protein>
<accession>A0AA37TTI2</accession>
<dbReference type="Proteomes" id="UP001157440">
    <property type="component" value="Unassembled WGS sequence"/>
</dbReference>
<keyword evidence="2" id="KW-1185">Reference proteome</keyword>
<evidence type="ECO:0000313" key="1">
    <source>
        <dbReference type="EMBL" id="GLS73968.1"/>
    </source>
</evidence>
<reference evidence="2" key="1">
    <citation type="journal article" date="2019" name="Int. J. Syst. Evol. Microbiol.">
        <title>The Global Catalogue of Microorganisms (GCM) 10K type strain sequencing project: providing services to taxonomists for standard genome sequencing and annotation.</title>
        <authorList>
            <consortium name="The Broad Institute Genomics Platform"/>
            <consortium name="The Broad Institute Genome Sequencing Center for Infectious Disease"/>
            <person name="Wu L."/>
            <person name="Ma J."/>
        </authorList>
    </citation>
    <scope>NUCLEOTIDE SEQUENCE [LARGE SCALE GENOMIC DNA]</scope>
    <source>
        <strain evidence="2">NBRC 103632</strain>
    </source>
</reference>